<dbReference type="InterPro" id="IPR008991">
    <property type="entry name" value="Translation_prot_SH3-like_sf"/>
</dbReference>
<dbReference type="RefSeq" id="YP_635901.1">
    <property type="nucleotide sequence ID" value="NC_008099.1"/>
</dbReference>
<dbReference type="PANTHER" id="PTHR15680:SF9">
    <property type="entry name" value="LARGE RIBOSOMAL SUBUNIT PROTEIN BL19M"/>
    <property type="match status" value="1"/>
</dbReference>
<geneLocation type="chloroplast" evidence="4"/>
<keyword evidence="3" id="KW-0687">Ribonucleoprotein</keyword>
<gene>
    <name evidence="4" type="primary">rpl19</name>
</gene>
<dbReference type="SUPFAM" id="SSF50104">
    <property type="entry name" value="Translation proteins SH3-like domain"/>
    <property type="match status" value="1"/>
</dbReference>
<dbReference type="GO" id="GO:0022625">
    <property type="term" value="C:cytosolic large ribosomal subunit"/>
    <property type="evidence" value="ECO:0007669"/>
    <property type="project" value="TreeGrafter"/>
</dbReference>
<comment type="similarity">
    <text evidence="1">Belongs to the bacterial ribosomal protein bL19 family.</text>
</comment>
<dbReference type="GO" id="GO:0006412">
    <property type="term" value="P:translation"/>
    <property type="evidence" value="ECO:0007669"/>
    <property type="project" value="InterPro"/>
</dbReference>
<reference evidence="4" key="2">
    <citation type="journal article" date="2006" name="BMC Biol.">
        <title>The complete chloroplast DNA sequence of the green alga Oltmannsiellopsis viridis reveals a distinctive quadripartite architecture in the chloroplast genome of early diverging ulvophytes.</title>
        <authorList>
            <person name="Pombert J.F."/>
            <person name="Lemieux C."/>
            <person name="Turmel M."/>
        </authorList>
    </citation>
    <scope>NUCLEOTIDE SEQUENCE</scope>
</reference>
<dbReference type="InterPro" id="IPR038657">
    <property type="entry name" value="Ribosomal_bL19_sf"/>
</dbReference>
<organism evidence="4">
    <name type="scientific">Oltmannsiellopsis viridis</name>
    <name type="common">Marine flagellate</name>
    <name type="synonym">Oltmannsiella viridis</name>
    <dbReference type="NCBI Taxonomy" id="51324"/>
    <lineage>
        <taxon>Eukaryota</taxon>
        <taxon>Viridiplantae</taxon>
        <taxon>Chlorophyta</taxon>
        <taxon>core chlorophytes</taxon>
        <taxon>Ulvophyceae</taxon>
        <taxon>OUU clade</taxon>
        <taxon>Oltmannsiellopsidales</taxon>
        <taxon>Oltmannsiellopsidaceae</taxon>
        <taxon>Oltmannsiellopsis</taxon>
    </lineage>
</organism>
<dbReference type="Gene3D" id="2.30.30.790">
    <property type="match status" value="1"/>
</dbReference>
<accession>Q20EU4</accession>
<evidence type="ECO:0000313" key="4">
    <source>
        <dbReference type="EMBL" id="ABB81969.1"/>
    </source>
</evidence>
<keyword evidence="4" id="KW-0150">Chloroplast</keyword>
<sequence>MSLALLVKDIEDRQLKEGLPEVKVGDTVKLNVFFPGAKDKTSKSKKRTQAYTGTIVAKRGAGVNTTITVRRVSRGVGVERIFPLHSPELESITLV</sequence>
<dbReference type="InterPro" id="IPR001857">
    <property type="entry name" value="Ribosomal_bL19"/>
</dbReference>
<evidence type="ECO:0000256" key="1">
    <source>
        <dbReference type="ARBA" id="ARBA00005781"/>
    </source>
</evidence>
<dbReference type="AlphaFoldDB" id="Q20EU4"/>
<reference evidence="4" key="1">
    <citation type="submission" date="2005-11" db="EMBL/GenBank/DDBJ databases">
        <authorList>
            <person name="Pombert J.-F."/>
            <person name="Lemieux C."/>
            <person name="Turmel M."/>
        </authorList>
    </citation>
    <scope>NUCLEOTIDE SEQUENCE</scope>
</reference>
<keyword evidence="4" id="KW-0934">Plastid</keyword>
<dbReference type="PANTHER" id="PTHR15680">
    <property type="entry name" value="RIBOSOMAL PROTEIN L19"/>
    <property type="match status" value="1"/>
</dbReference>
<dbReference type="PRINTS" id="PR00061">
    <property type="entry name" value="RIBOSOMALL19"/>
</dbReference>
<dbReference type="GO" id="GO:0003735">
    <property type="term" value="F:structural constituent of ribosome"/>
    <property type="evidence" value="ECO:0007669"/>
    <property type="project" value="InterPro"/>
</dbReference>
<name>Q20EU4_OLTVI</name>
<evidence type="ECO:0000256" key="3">
    <source>
        <dbReference type="ARBA" id="ARBA00023274"/>
    </source>
</evidence>
<keyword evidence="2 4" id="KW-0689">Ribosomal protein</keyword>
<dbReference type="GeneID" id="4100087"/>
<dbReference type="Pfam" id="PF01245">
    <property type="entry name" value="Ribosomal_L19"/>
    <property type="match status" value="1"/>
</dbReference>
<evidence type="ECO:0000256" key="2">
    <source>
        <dbReference type="ARBA" id="ARBA00022980"/>
    </source>
</evidence>
<dbReference type="EMBL" id="DQ291132">
    <property type="protein sequence ID" value="ABB81969.1"/>
    <property type="molecule type" value="Genomic_DNA"/>
</dbReference>
<proteinExistence type="inferred from homology"/>
<protein>
    <submittedName>
        <fullName evidence="4">Ribosomal protein L19</fullName>
    </submittedName>
</protein>